<sequence>MSRPHLAHLSSAGPSAPPFVRATSSRVSDADAADDRFVPGHFEPHVSRARSSGAVLKSSSAAATRARVPPPPPPPGVPPPGVPAHARRQSATAAPDGEPAPTCIICYDEFDRRRAPHRIPCGCQDAHFENHAYVHYGCIRAWAAQKSSCPLCRAPLTVQCNPFVAPAGVELTDFVTRPLPIECGVVQCFVRVRVGMGAPVYDLFLEGPPPQRVHLLTASWQLERGLRSSYVVSLPADATRASARPVARVISNFLGTRWTVLAEEAEKEEAQEEHHAAAAAPAPRAGLGAHEPSLRGSRVASSFGAPRPAAPAAGAAAADASCATATSGGAGEPCAAGELAGRAEEGCASRWRRRGAPRPAQSRSRAARAELVAVGYRANRFCLDSGPRSMSLAAPAVTEDGTYEADELPREGGGALAAALPCARTGTRAPAHVTSFKNRAPVWDDRYEAYVLNFLGRVRVASVKNFQVVQTDNVANETLLQFGRVSSTVFSMDVQWPFSVVQAFGVCLTSIATKLGVK</sequence>
<feature type="compositionally biased region" description="Pro residues" evidence="3">
    <location>
        <begin position="68"/>
        <end position="82"/>
    </location>
</feature>
<dbReference type="Proteomes" id="UP000751190">
    <property type="component" value="Unassembled WGS sequence"/>
</dbReference>
<dbReference type="PANTHER" id="PTHR16517:SF7">
    <property type="entry name" value="PROTEIN KING TUBBY"/>
    <property type="match status" value="1"/>
</dbReference>
<evidence type="ECO:0000259" key="4">
    <source>
        <dbReference type="PROSITE" id="PS50089"/>
    </source>
</evidence>
<dbReference type="InterPro" id="IPR000007">
    <property type="entry name" value="Tubby_C"/>
</dbReference>
<comment type="similarity">
    <text evidence="1">Belongs to the TUB family.</text>
</comment>
<evidence type="ECO:0000313" key="5">
    <source>
        <dbReference type="EMBL" id="KAG8457781.1"/>
    </source>
</evidence>
<keyword evidence="2" id="KW-0862">Zinc</keyword>
<dbReference type="OrthoDB" id="8775810at2759"/>
<reference evidence="5" key="1">
    <citation type="submission" date="2021-05" db="EMBL/GenBank/DDBJ databases">
        <title>The genome of the haptophyte Pavlova lutheri (Diacronema luteri, Pavlovales) - a model for lipid biosynthesis in eukaryotic algae.</title>
        <authorList>
            <person name="Hulatt C.J."/>
            <person name="Posewitz M.C."/>
        </authorList>
    </citation>
    <scope>NUCLEOTIDE SEQUENCE</scope>
    <source>
        <strain evidence="5">NIVA-4/92</strain>
    </source>
</reference>
<dbReference type="Gene3D" id="3.30.40.10">
    <property type="entry name" value="Zinc/RING finger domain, C3HC4 (zinc finger)"/>
    <property type="match status" value="1"/>
</dbReference>
<dbReference type="Gene3D" id="3.20.90.10">
    <property type="entry name" value="Tubby Protein, Chain A"/>
    <property type="match status" value="2"/>
</dbReference>
<dbReference type="SUPFAM" id="SSF54518">
    <property type="entry name" value="Tubby C-terminal domain-like"/>
    <property type="match status" value="1"/>
</dbReference>
<dbReference type="Pfam" id="PF13639">
    <property type="entry name" value="zf-RING_2"/>
    <property type="match status" value="1"/>
</dbReference>
<dbReference type="InterPro" id="IPR025659">
    <property type="entry name" value="Tubby-like_C"/>
</dbReference>
<feature type="region of interest" description="Disordered" evidence="3">
    <location>
        <begin position="1"/>
        <end position="97"/>
    </location>
</feature>
<accession>A0A8J5X0N6</accession>
<evidence type="ECO:0000313" key="6">
    <source>
        <dbReference type="Proteomes" id="UP000751190"/>
    </source>
</evidence>
<keyword evidence="2" id="KW-0863">Zinc-finger</keyword>
<gene>
    <name evidence="5" type="ORF">KFE25_005794</name>
</gene>
<evidence type="ECO:0000256" key="1">
    <source>
        <dbReference type="ARBA" id="ARBA00007129"/>
    </source>
</evidence>
<dbReference type="SUPFAM" id="SSF57850">
    <property type="entry name" value="RING/U-box"/>
    <property type="match status" value="1"/>
</dbReference>
<keyword evidence="6" id="KW-1185">Reference proteome</keyword>
<dbReference type="GO" id="GO:0008270">
    <property type="term" value="F:zinc ion binding"/>
    <property type="evidence" value="ECO:0007669"/>
    <property type="project" value="UniProtKB-KW"/>
</dbReference>
<dbReference type="InterPro" id="IPR013083">
    <property type="entry name" value="Znf_RING/FYVE/PHD"/>
</dbReference>
<evidence type="ECO:0000256" key="2">
    <source>
        <dbReference type="PROSITE-ProRule" id="PRU00175"/>
    </source>
</evidence>
<feature type="compositionally biased region" description="Basic and acidic residues" evidence="3">
    <location>
        <begin position="33"/>
        <end position="46"/>
    </location>
</feature>
<name>A0A8J5X0N6_DIALT</name>
<dbReference type="PRINTS" id="PR01573">
    <property type="entry name" value="SUPERTUBBY"/>
</dbReference>
<keyword evidence="2" id="KW-0479">Metal-binding</keyword>
<organism evidence="5 6">
    <name type="scientific">Diacronema lutheri</name>
    <name type="common">Unicellular marine alga</name>
    <name type="synonym">Monochrysis lutheri</name>
    <dbReference type="NCBI Taxonomy" id="2081491"/>
    <lineage>
        <taxon>Eukaryota</taxon>
        <taxon>Haptista</taxon>
        <taxon>Haptophyta</taxon>
        <taxon>Pavlovophyceae</taxon>
        <taxon>Pavlovales</taxon>
        <taxon>Pavlovaceae</taxon>
        <taxon>Diacronema</taxon>
    </lineage>
</organism>
<dbReference type="EMBL" id="JAGTXO010000063">
    <property type="protein sequence ID" value="KAG8457781.1"/>
    <property type="molecule type" value="Genomic_DNA"/>
</dbReference>
<comment type="caution">
    <text evidence="5">The sequence shown here is derived from an EMBL/GenBank/DDBJ whole genome shotgun (WGS) entry which is preliminary data.</text>
</comment>
<feature type="region of interest" description="Disordered" evidence="3">
    <location>
        <begin position="265"/>
        <end position="310"/>
    </location>
</feature>
<dbReference type="Pfam" id="PF01167">
    <property type="entry name" value="Tub"/>
    <property type="match status" value="2"/>
</dbReference>
<protein>
    <recommendedName>
        <fullName evidence="4">RING-type domain-containing protein</fullName>
    </recommendedName>
</protein>
<feature type="domain" description="RING-type" evidence="4">
    <location>
        <begin position="103"/>
        <end position="153"/>
    </location>
</feature>
<dbReference type="AlphaFoldDB" id="A0A8J5X0N6"/>
<dbReference type="InterPro" id="IPR001841">
    <property type="entry name" value="Znf_RING"/>
</dbReference>
<proteinExistence type="inferred from homology"/>
<dbReference type="PANTHER" id="PTHR16517">
    <property type="entry name" value="TUBBY-RELATED"/>
    <property type="match status" value="1"/>
</dbReference>
<feature type="compositionally biased region" description="Low complexity" evidence="3">
    <location>
        <begin position="300"/>
        <end position="310"/>
    </location>
</feature>
<evidence type="ECO:0000256" key="3">
    <source>
        <dbReference type="SAM" id="MobiDB-lite"/>
    </source>
</evidence>
<dbReference type="OMA" id="REELGCC"/>
<dbReference type="PROSITE" id="PS50089">
    <property type="entry name" value="ZF_RING_2"/>
    <property type="match status" value="1"/>
</dbReference>